<dbReference type="PANTHER" id="PTHR34980">
    <property type="entry name" value="INNER MEMBRANE PROTEIN-RELATED-RELATED"/>
    <property type="match status" value="1"/>
</dbReference>
<reference evidence="2 3" key="1">
    <citation type="submission" date="2018-05" db="EMBL/GenBank/DDBJ databases">
        <title>Complete genome sequencing of three human clinical isolates of Staphylococcus caprae reveals virulence factors similar to those of S. epidermidis and S. capitis.</title>
        <authorList>
            <person name="Watanabe S."/>
            <person name="Cui L."/>
        </authorList>
    </citation>
    <scope>NUCLEOTIDE SEQUENCE [LARGE SCALE GENOMIC DNA]</scope>
    <source>
        <strain evidence="2 3">JMUB590</strain>
    </source>
</reference>
<dbReference type="InterPro" id="IPR008523">
    <property type="entry name" value="DUF805"/>
</dbReference>
<feature type="transmembrane region" description="Helical" evidence="1">
    <location>
        <begin position="85"/>
        <end position="107"/>
    </location>
</feature>
<protein>
    <recommendedName>
        <fullName evidence="4">Integral membrane protein</fullName>
    </recommendedName>
</protein>
<evidence type="ECO:0000256" key="1">
    <source>
        <dbReference type="SAM" id="Phobius"/>
    </source>
</evidence>
<gene>
    <name evidence="2" type="ORF">JMUB590_2270</name>
</gene>
<keyword evidence="1" id="KW-0472">Membrane</keyword>
<dbReference type="GeneID" id="58052001"/>
<feature type="transmembrane region" description="Helical" evidence="1">
    <location>
        <begin position="24"/>
        <end position="46"/>
    </location>
</feature>
<dbReference type="Proteomes" id="UP000274772">
    <property type="component" value="Chromosome"/>
</dbReference>
<evidence type="ECO:0000313" key="3">
    <source>
        <dbReference type="Proteomes" id="UP000274772"/>
    </source>
</evidence>
<dbReference type="PANTHER" id="PTHR34980:SF2">
    <property type="entry name" value="INNER MEMBRANE PROTEIN YHAH-RELATED"/>
    <property type="match status" value="1"/>
</dbReference>
<organism evidence="2 3">
    <name type="scientific">Staphylococcus caprae</name>
    <dbReference type="NCBI Taxonomy" id="29380"/>
    <lineage>
        <taxon>Bacteria</taxon>
        <taxon>Bacillati</taxon>
        <taxon>Bacillota</taxon>
        <taxon>Bacilli</taxon>
        <taxon>Bacillales</taxon>
        <taxon>Staphylococcaceae</taxon>
        <taxon>Staphylococcus</taxon>
    </lineage>
</organism>
<feature type="transmembrane region" description="Helical" evidence="1">
    <location>
        <begin position="135"/>
        <end position="164"/>
    </location>
</feature>
<keyword evidence="3" id="KW-1185">Reference proteome</keyword>
<evidence type="ECO:0000313" key="2">
    <source>
        <dbReference type="EMBL" id="BBD93324.1"/>
    </source>
</evidence>
<proteinExistence type="predicted"/>
<dbReference type="RefSeq" id="WP_002441246.1">
    <property type="nucleotide sequence ID" value="NZ_AP018585.1"/>
</dbReference>
<dbReference type="EMBL" id="AP018586">
    <property type="protein sequence ID" value="BBD93324.1"/>
    <property type="molecule type" value="Genomic_DNA"/>
</dbReference>
<evidence type="ECO:0008006" key="4">
    <source>
        <dbReference type="Google" id="ProtNLM"/>
    </source>
</evidence>
<accession>A0ABN5WE36</accession>
<feature type="transmembrane region" description="Helical" evidence="1">
    <location>
        <begin position="52"/>
        <end position="73"/>
    </location>
</feature>
<keyword evidence="1" id="KW-1133">Transmembrane helix</keyword>
<dbReference type="Pfam" id="PF05656">
    <property type="entry name" value="DUF805"/>
    <property type="match status" value="1"/>
</dbReference>
<sequence>MLHSYKLYWQNYFNFKGRTRRQDFWWPMLFNFIIISLTDSVDSAIYHYYPHLVVGLSDIISVVFTIGTFSLSVRRFHDIGKDLTFPIFYMIMAVIPIGFRIVLFQYFQHFNNYYDDNIGNIGKIVEIIFTASIDFVILMFLVLLMFIYIIAMIVMGVFAIIFCVRDSEEGANKYGPYPKNNDEYNSNVKETNNDRII</sequence>
<name>A0ABN5WE36_9STAP</name>
<keyword evidence="1" id="KW-0812">Transmembrane</keyword>